<protein>
    <submittedName>
        <fullName evidence="2">Uncharacterized protein</fullName>
    </submittedName>
</protein>
<keyword evidence="3" id="KW-1185">Reference proteome</keyword>
<reference evidence="2" key="1">
    <citation type="journal article" date="2023" name="Mol. Phylogenet. Evol.">
        <title>Genome-scale phylogeny and comparative genomics of the fungal order Sordariales.</title>
        <authorList>
            <person name="Hensen N."/>
            <person name="Bonometti L."/>
            <person name="Westerberg I."/>
            <person name="Brannstrom I.O."/>
            <person name="Guillou S."/>
            <person name="Cros-Aarteil S."/>
            <person name="Calhoun S."/>
            <person name="Haridas S."/>
            <person name="Kuo A."/>
            <person name="Mondo S."/>
            <person name="Pangilinan J."/>
            <person name="Riley R."/>
            <person name="LaButti K."/>
            <person name="Andreopoulos B."/>
            <person name="Lipzen A."/>
            <person name="Chen C."/>
            <person name="Yan M."/>
            <person name="Daum C."/>
            <person name="Ng V."/>
            <person name="Clum A."/>
            <person name="Steindorff A."/>
            <person name="Ohm R.A."/>
            <person name="Martin F."/>
            <person name="Silar P."/>
            <person name="Natvig D.O."/>
            <person name="Lalanne C."/>
            <person name="Gautier V."/>
            <person name="Ament-Velasquez S.L."/>
            <person name="Kruys A."/>
            <person name="Hutchinson M.I."/>
            <person name="Powell A.J."/>
            <person name="Barry K."/>
            <person name="Miller A.N."/>
            <person name="Grigoriev I.V."/>
            <person name="Debuchy R."/>
            <person name="Gladieux P."/>
            <person name="Hiltunen Thoren M."/>
            <person name="Johannesson H."/>
        </authorList>
    </citation>
    <scope>NUCLEOTIDE SEQUENCE</scope>
    <source>
        <strain evidence="2">CBS 990.96</strain>
    </source>
</reference>
<dbReference type="EMBL" id="MU865328">
    <property type="protein sequence ID" value="KAK4227709.1"/>
    <property type="molecule type" value="Genomic_DNA"/>
</dbReference>
<reference evidence="2" key="2">
    <citation type="submission" date="2023-05" db="EMBL/GenBank/DDBJ databases">
        <authorList>
            <consortium name="Lawrence Berkeley National Laboratory"/>
            <person name="Steindorff A."/>
            <person name="Hensen N."/>
            <person name="Bonometti L."/>
            <person name="Westerberg I."/>
            <person name="Brannstrom I.O."/>
            <person name="Guillou S."/>
            <person name="Cros-Aarteil S."/>
            <person name="Calhoun S."/>
            <person name="Haridas S."/>
            <person name="Kuo A."/>
            <person name="Mondo S."/>
            <person name="Pangilinan J."/>
            <person name="Riley R."/>
            <person name="Labutti K."/>
            <person name="Andreopoulos B."/>
            <person name="Lipzen A."/>
            <person name="Chen C."/>
            <person name="Yanf M."/>
            <person name="Daum C."/>
            <person name="Ng V."/>
            <person name="Clum A."/>
            <person name="Ohm R."/>
            <person name="Martin F."/>
            <person name="Silar P."/>
            <person name="Natvig D."/>
            <person name="Lalanne C."/>
            <person name="Gautier V."/>
            <person name="Ament-Velasquez S.L."/>
            <person name="Kruys A."/>
            <person name="Hutchinson M.I."/>
            <person name="Powell A.J."/>
            <person name="Barry K."/>
            <person name="Miller A.N."/>
            <person name="Grigoriev I.V."/>
            <person name="Debuchy R."/>
            <person name="Gladieux P."/>
            <person name="Thoren M.H."/>
            <person name="Johannesson H."/>
        </authorList>
    </citation>
    <scope>NUCLEOTIDE SEQUENCE</scope>
    <source>
        <strain evidence="2">CBS 990.96</strain>
    </source>
</reference>
<feature type="transmembrane region" description="Helical" evidence="1">
    <location>
        <begin position="80"/>
        <end position="98"/>
    </location>
</feature>
<gene>
    <name evidence="2" type="ORF">QBC38DRAFT_477164</name>
</gene>
<name>A0AAN7BQI2_9PEZI</name>
<dbReference type="Proteomes" id="UP001301958">
    <property type="component" value="Unassembled WGS sequence"/>
</dbReference>
<accession>A0AAN7BQI2</accession>
<comment type="caution">
    <text evidence="2">The sequence shown here is derived from an EMBL/GenBank/DDBJ whole genome shotgun (WGS) entry which is preliminary data.</text>
</comment>
<sequence>MPFFRGASPLSMEAHNMPKSSLLTPLLTAFLTGLFFSAVSHSMVSTFWVQFRYCVNTYTDALIMGYDWSKTIQVSFRMRTSFSLMIFIYGIYIIYIIYTKKIRETDKWHNLIH</sequence>
<feature type="non-terminal residue" evidence="2">
    <location>
        <position position="113"/>
    </location>
</feature>
<keyword evidence="1" id="KW-1133">Transmembrane helix</keyword>
<evidence type="ECO:0000256" key="1">
    <source>
        <dbReference type="SAM" id="Phobius"/>
    </source>
</evidence>
<keyword evidence="1" id="KW-0812">Transmembrane</keyword>
<keyword evidence="1" id="KW-0472">Membrane</keyword>
<proteinExistence type="predicted"/>
<dbReference type="AlphaFoldDB" id="A0AAN7BQI2"/>
<organism evidence="2 3">
    <name type="scientific">Podospora fimiseda</name>
    <dbReference type="NCBI Taxonomy" id="252190"/>
    <lineage>
        <taxon>Eukaryota</taxon>
        <taxon>Fungi</taxon>
        <taxon>Dikarya</taxon>
        <taxon>Ascomycota</taxon>
        <taxon>Pezizomycotina</taxon>
        <taxon>Sordariomycetes</taxon>
        <taxon>Sordariomycetidae</taxon>
        <taxon>Sordariales</taxon>
        <taxon>Podosporaceae</taxon>
        <taxon>Podospora</taxon>
    </lineage>
</organism>
<evidence type="ECO:0000313" key="3">
    <source>
        <dbReference type="Proteomes" id="UP001301958"/>
    </source>
</evidence>
<evidence type="ECO:0000313" key="2">
    <source>
        <dbReference type="EMBL" id="KAK4227709.1"/>
    </source>
</evidence>